<dbReference type="PANTHER" id="PTHR34815:SF2">
    <property type="entry name" value="N-ACETYLTRANSFERASE DOMAIN-CONTAINING PROTEIN"/>
    <property type="match status" value="1"/>
</dbReference>
<gene>
    <name evidence="2" type="ORF">JR316_009070</name>
</gene>
<dbReference type="OrthoDB" id="2020070at2759"/>
<dbReference type="PANTHER" id="PTHR34815">
    <property type="entry name" value="LYSINE ACETYLTRANSFERASE"/>
    <property type="match status" value="1"/>
</dbReference>
<feature type="domain" description="LYC1 C-terminal" evidence="1">
    <location>
        <begin position="228"/>
        <end position="394"/>
    </location>
</feature>
<accession>A0A8H7XQB9</accession>
<protein>
    <recommendedName>
        <fullName evidence="1">LYC1 C-terminal domain-containing protein</fullName>
    </recommendedName>
</protein>
<dbReference type="AlphaFoldDB" id="A0A8H7XQB9"/>
<reference evidence="2" key="1">
    <citation type="submission" date="2021-02" db="EMBL/GenBank/DDBJ databases">
        <title>Psilocybe cubensis genome.</title>
        <authorList>
            <person name="Mckernan K.J."/>
            <person name="Crawford S."/>
            <person name="Trippe A."/>
            <person name="Kane L.T."/>
            <person name="Mclaughlin S."/>
        </authorList>
    </citation>
    <scope>NUCLEOTIDE SEQUENCE [LARGE SCALE GENOMIC DNA]</scope>
    <source>
        <strain evidence="2">MGC-MH-2018</strain>
    </source>
</reference>
<organism evidence="2">
    <name type="scientific">Psilocybe cubensis</name>
    <name type="common">Psychedelic mushroom</name>
    <name type="synonym">Stropharia cubensis</name>
    <dbReference type="NCBI Taxonomy" id="181762"/>
    <lineage>
        <taxon>Eukaryota</taxon>
        <taxon>Fungi</taxon>
        <taxon>Dikarya</taxon>
        <taxon>Basidiomycota</taxon>
        <taxon>Agaricomycotina</taxon>
        <taxon>Agaricomycetes</taxon>
        <taxon>Agaricomycetidae</taxon>
        <taxon>Agaricales</taxon>
        <taxon>Agaricineae</taxon>
        <taxon>Strophariaceae</taxon>
        <taxon>Psilocybe</taxon>
    </lineage>
</organism>
<dbReference type="InterPro" id="IPR055100">
    <property type="entry name" value="GNAT_LYC1-like"/>
</dbReference>
<sequence length="394" mass="45284">MSEFQTASQAKQAQNTEGIPLTELSIFPATKAQIYESRKRTFTMWGRGVTLEEYLKRDARYGGHEVSADGRLVTWVLARRDDPKGIDFLCSCETYKREGFVVNANATTGNSVVAYSVAALFTSPRNRKKGYATHLMRMLHWILAPPDDLPQFPTEVWGNQPDRGKWIDSEQIIKGHGGDAVFSTLYSDVGPEIYRGCGFLPGAEGWVVTDFLSSGWDVDSVGVFGVDDEDGWEWLDIKGVYDYWKVDADLMKREMEESNPTNAICTLLPDKGVAEFQIIRLSYFWNPLGITDWGLRRGKTFASWTIDVRPDSSYVMLITRLRAEVDEFENLVKMLVKFGRRHKISHFEVWGLKEEFREQFGFVKTWNKDIHLPSIKCYNSDDLKWLFNERFCYC</sequence>
<dbReference type="InterPro" id="IPR053013">
    <property type="entry name" value="LAT"/>
</dbReference>
<evidence type="ECO:0000259" key="1">
    <source>
        <dbReference type="Pfam" id="PF22998"/>
    </source>
</evidence>
<comment type="caution">
    <text evidence="2">The sequence shown here is derived from an EMBL/GenBank/DDBJ whole genome shotgun (WGS) entry which is preliminary data.</text>
</comment>
<evidence type="ECO:0000313" key="2">
    <source>
        <dbReference type="EMBL" id="KAG5165491.1"/>
    </source>
</evidence>
<name>A0A8H7XQB9_PSICU</name>
<dbReference type="Pfam" id="PF22998">
    <property type="entry name" value="GNAT_LYC1-like"/>
    <property type="match status" value="1"/>
</dbReference>
<dbReference type="EMBL" id="JAFIQS010000009">
    <property type="protein sequence ID" value="KAG5165491.1"/>
    <property type="molecule type" value="Genomic_DNA"/>
</dbReference>
<proteinExistence type="predicted"/>